<name>A0ABZ2CCZ5_9BACI</name>
<sequence>MPHDIKTIERFMELRAKGESFRRIAKKLKVGKQTLINWEKEYREEIANRKAFELEALQEKYYLTVERSVKFYGEKIQALETELAKRDLENLGTKEIFELLLKYRAELKDLAVTPVFLSEEEIHHRQAERQFLETITEPLQDHFKEKGMKRYGT</sequence>
<proteinExistence type="predicted"/>
<evidence type="ECO:0008006" key="3">
    <source>
        <dbReference type="Google" id="ProtNLM"/>
    </source>
</evidence>
<dbReference type="EMBL" id="CP137640">
    <property type="protein sequence ID" value="WVX80380.1"/>
    <property type="molecule type" value="Genomic_DNA"/>
</dbReference>
<evidence type="ECO:0000313" key="1">
    <source>
        <dbReference type="EMBL" id="WVX80380.1"/>
    </source>
</evidence>
<protein>
    <recommendedName>
        <fullName evidence="3">Transposase</fullName>
    </recommendedName>
</protein>
<accession>A0ABZ2CCZ5</accession>
<keyword evidence="2" id="KW-1185">Reference proteome</keyword>
<reference evidence="1 2" key="1">
    <citation type="submission" date="2023-10" db="EMBL/GenBank/DDBJ databases">
        <title>Niallia locisalis sp.nov. isolated from a salt pond sample.</title>
        <authorList>
            <person name="Li X.-J."/>
            <person name="Dong L."/>
        </authorList>
    </citation>
    <scope>NUCLEOTIDE SEQUENCE [LARGE SCALE GENOMIC DNA]</scope>
    <source>
        <strain evidence="1 2">DSM 29761</strain>
    </source>
</reference>
<dbReference type="RefSeq" id="WP_338449311.1">
    <property type="nucleotide sequence ID" value="NZ_CP137640.1"/>
</dbReference>
<evidence type="ECO:0000313" key="2">
    <source>
        <dbReference type="Proteomes" id="UP001357223"/>
    </source>
</evidence>
<organism evidence="1 2">
    <name type="scientific">Niallia oryzisoli</name>
    <dbReference type="NCBI Taxonomy" id="1737571"/>
    <lineage>
        <taxon>Bacteria</taxon>
        <taxon>Bacillati</taxon>
        <taxon>Bacillota</taxon>
        <taxon>Bacilli</taxon>
        <taxon>Bacillales</taxon>
        <taxon>Bacillaceae</taxon>
        <taxon>Niallia</taxon>
    </lineage>
</organism>
<gene>
    <name evidence="1" type="ORF">R4Z09_24505</name>
</gene>
<dbReference type="Proteomes" id="UP001357223">
    <property type="component" value="Chromosome"/>
</dbReference>